<evidence type="ECO:0000313" key="1">
    <source>
        <dbReference type="EMBL" id="BAN27371.1"/>
    </source>
</evidence>
<reference evidence="1 2" key="1">
    <citation type="journal article" date="2013" name="Genome Announc.">
        <title>Complete Genome Sequence of Burkholderia sp. Strain RPE64, Bacterial Symbiont of the Bean Bug Riptortus pedestris.</title>
        <authorList>
            <person name="Shibata T.F."/>
            <person name="Maeda T."/>
            <person name="Nikoh N."/>
            <person name="Yamaguchi K."/>
            <person name="Oshima K."/>
            <person name="Hattori M."/>
            <person name="Nishiyama T."/>
            <person name="Hasebe M."/>
            <person name="Fukatsu T."/>
            <person name="Kikuchi Y."/>
            <person name="Shigenobu S."/>
        </authorList>
    </citation>
    <scope>NUCLEOTIDE SEQUENCE [LARGE SCALE GENOMIC DNA]</scope>
    <source>
        <plasmid evidence="1 2">p1</plasmid>
    </source>
</reference>
<dbReference type="EMBL" id="AP013061">
    <property type="protein sequence ID" value="BAN27371.1"/>
    <property type="molecule type" value="Genomic_DNA"/>
</dbReference>
<gene>
    <name evidence="1" type="ORF">BRPE64_DCDS04350</name>
</gene>
<dbReference type="AlphaFoldDB" id="R4X3F1"/>
<reference evidence="1 2" key="2">
    <citation type="journal article" date="2018" name="Int. J. Syst. Evol. Microbiol.">
        <title>Burkholderia insecticola sp. nov., a gut symbiotic bacterium of the bean bug Riptortus pedestris.</title>
        <authorList>
            <person name="Takeshita K."/>
            <person name="Tamaki H."/>
            <person name="Ohbayashi T."/>
            <person name="Meng X.-Y."/>
            <person name="Sone T."/>
            <person name="Mitani Y."/>
            <person name="Peeters C."/>
            <person name="Kikuchi Y."/>
            <person name="Vandamme P."/>
        </authorList>
    </citation>
    <scope>NUCLEOTIDE SEQUENCE [LARGE SCALE GENOMIC DNA]</scope>
    <source>
        <strain evidence="1">RPE64</strain>
        <plasmid evidence="1 2">p1</plasmid>
    </source>
</reference>
<accession>R4X3F1</accession>
<sequence length="96" mass="10949">MRRLEGNMRSKLIGGTARAEIDPQIMEFVSKHACARKPLMNLRVGIKNELGEVYRLILADGIIEMIRADKFLMSLGCVEEVTDEFDLVFRVPAVRR</sequence>
<dbReference type="Proteomes" id="UP000013966">
    <property type="component" value="Plasmid p1"/>
</dbReference>
<geneLocation type="plasmid" evidence="1 2">
    <name>p1</name>
</geneLocation>
<dbReference type="HOGENOM" id="CLU_2354378_0_0_4"/>
<name>R4X3F1_9BURK</name>
<dbReference type="OrthoDB" id="9133154at2"/>
<dbReference type="KEGG" id="buo:BRPE64_DCDS04350"/>
<dbReference type="PATRIC" id="fig|758793.3.peg.5582"/>
<organism evidence="1 2">
    <name type="scientific">Caballeronia insecticola</name>
    <dbReference type="NCBI Taxonomy" id="758793"/>
    <lineage>
        <taxon>Bacteria</taxon>
        <taxon>Pseudomonadati</taxon>
        <taxon>Pseudomonadota</taxon>
        <taxon>Betaproteobacteria</taxon>
        <taxon>Burkholderiales</taxon>
        <taxon>Burkholderiaceae</taxon>
        <taxon>Caballeronia</taxon>
    </lineage>
</organism>
<protein>
    <submittedName>
        <fullName evidence="1">Uncharacterized protein</fullName>
    </submittedName>
</protein>
<evidence type="ECO:0000313" key="2">
    <source>
        <dbReference type="Proteomes" id="UP000013966"/>
    </source>
</evidence>
<keyword evidence="1" id="KW-0614">Plasmid</keyword>
<keyword evidence="2" id="KW-1185">Reference proteome</keyword>
<proteinExistence type="predicted"/>
<dbReference type="RefSeq" id="WP_016348080.1">
    <property type="nucleotide sequence ID" value="NC_021289.1"/>
</dbReference>